<comment type="subunit">
    <text evidence="8">Homohexameric ring arranged as a trimer of dimers.</text>
</comment>
<evidence type="ECO:0000313" key="14">
    <source>
        <dbReference type="Proteomes" id="UP000184204"/>
    </source>
</evidence>
<dbReference type="GO" id="GO:0000175">
    <property type="term" value="F:3'-5'-RNA exonuclease activity"/>
    <property type="evidence" value="ECO:0007669"/>
    <property type="project" value="UniProtKB-UniRule"/>
</dbReference>
<dbReference type="Pfam" id="PF03725">
    <property type="entry name" value="RNase_PH_C"/>
    <property type="match status" value="1"/>
</dbReference>
<feature type="binding site" evidence="8">
    <location>
        <position position="87"/>
    </location>
    <ligand>
        <name>phosphate</name>
        <dbReference type="ChEBI" id="CHEBI:43474"/>
        <note>substrate</note>
    </ligand>
</feature>
<dbReference type="EMBL" id="CP014223">
    <property type="protein sequence ID" value="AMJ39960.1"/>
    <property type="molecule type" value="Genomic_DNA"/>
</dbReference>
<dbReference type="InterPro" id="IPR020568">
    <property type="entry name" value="Ribosomal_Su5_D2-typ_SF"/>
</dbReference>
<keyword evidence="4 8" id="KW-0808">Transferase</keyword>
<dbReference type="InterPro" id="IPR018336">
    <property type="entry name" value="RNase_PH_CS"/>
</dbReference>
<dbReference type="GO" id="GO:0016075">
    <property type="term" value="P:rRNA catabolic process"/>
    <property type="evidence" value="ECO:0007669"/>
    <property type="project" value="UniProtKB-UniRule"/>
</dbReference>
<feature type="domain" description="Exoribonuclease phosphorolytic" evidence="10">
    <location>
        <begin position="159"/>
        <end position="225"/>
    </location>
</feature>
<keyword evidence="5 8" id="KW-0819">tRNA processing</keyword>
<evidence type="ECO:0000259" key="9">
    <source>
        <dbReference type="Pfam" id="PF01138"/>
    </source>
</evidence>
<reference evidence="12" key="4">
    <citation type="submission" date="2016-11" db="EMBL/GenBank/DDBJ databases">
        <authorList>
            <person name="Varghese N."/>
            <person name="Submissions S."/>
        </authorList>
    </citation>
    <scope>NUCLEOTIDE SEQUENCE</scope>
    <source>
        <strain evidence="12">DSM 1682</strain>
    </source>
</reference>
<accession>A0A0X8VBY7</accession>
<feature type="binding site" evidence="8">
    <location>
        <begin position="125"/>
        <end position="127"/>
    </location>
    <ligand>
        <name>phosphate</name>
        <dbReference type="ChEBI" id="CHEBI:43474"/>
        <note>substrate</note>
    </ligand>
</feature>
<reference evidence="11 13" key="1">
    <citation type="journal article" date="2016" name="Genome Announc.">
        <title>Complete Genome Sequence of the Amino Acid-Fermenting Clostridium propionicum X2 (DSM 1682).</title>
        <authorList>
            <person name="Poehlein A."/>
            <person name="Schlien K."/>
            <person name="Chowdhury N.P."/>
            <person name="Gottschalk G."/>
            <person name="Buckel W."/>
            <person name="Daniel R."/>
        </authorList>
    </citation>
    <scope>NUCLEOTIDE SEQUENCE [LARGE SCALE GENOMIC DNA]</scope>
    <source>
        <strain evidence="11 13">X2</strain>
    </source>
</reference>
<evidence type="ECO:0000256" key="8">
    <source>
        <dbReference type="HAMAP-Rule" id="MF_00564"/>
    </source>
</evidence>
<dbReference type="Proteomes" id="UP000068026">
    <property type="component" value="Chromosome"/>
</dbReference>
<dbReference type="FunFam" id="3.30.230.70:FF:000003">
    <property type="entry name" value="Ribonuclease PH"/>
    <property type="match status" value="1"/>
</dbReference>
<feature type="domain" description="Exoribonuclease phosphorolytic" evidence="9">
    <location>
        <begin position="11"/>
        <end position="141"/>
    </location>
</feature>
<evidence type="ECO:0000313" key="12">
    <source>
        <dbReference type="EMBL" id="SHE27085.1"/>
    </source>
</evidence>
<dbReference type="NCBIfam" id="TIGR01966">
    <property type="entry name" value="RNasePH"/>
    <property type="match status" value="1"/>
</dbReference>
<proteinExistence type="inferred from homology"/>
<dbReference type="SUPFAM" id="SSF55666">
    <property type="entry name" value="Ribonuclease PH domain 2-like"/>
    <property type="match status" value="1"/>
</dbReference>
<dbReference type="InterPro" id="IPR002381">
    <property type="entry name" value="RNase_PH_bac-type"/>
</dbReference>
<evidence type="ECO:0000256" key="7">
    <source>
        <dbReference type="ARBA" id="ARBA00022884"/>
    </source>
</evidence>
<dbReference type="Pfam" id="PF01138">
    <property type="entry name" value="RNase_PH"/>
    <property type="match status" value="1"/>
</dbReference>
<dbReference type="InterPro" id="IPR050080">
    <property type="entry name" value="RNase_PH"/>
</dbReference>
<reference evidence="14" key="3">
    <citation type="submission" date="2016-11" db="EMBL/GenBank/DDBJ databases">
        <authorList>
            <person name="Jaros S."/>
            <person name="Januszkiewicz K."/>
            <person name="Wedrychowicz H."/>
        </authorList>
    </citation>
    <scope>NUCLEOTIDE SEQUENCE [LARGE SCALE GENOMIC DNA]</scope>
    <source>
        <strain evidence="14">DSM 1682</strain>
    </source>
</reference>
<dbReference type="InterPro" id="IPR027408">
    <property type="entry name" value="PNPase/RNase_PH_dom_sf"/>
</dbReference>
<name>A0A0X8VBY7_ANAPI</name>
<evidence type="ECO:0000259" key="10">
    <source>
        <dbReference type="Pfam" id="PF03725"/>
    </source>
</evidence>
<dbReference type="PROSITE" id="PS01277">
    <property type="entry name" value="RIBONUCLEASE_PH"/>
    <property type="match status" value="1"/>
</dbReference>
<sequence length="243" mass="26568">MSRFDNRENDELRPIKITKNFTRYAEGSILIEWGNTKVICNATVEESVPSFKKGGGEGWVTAEYSMLPRATQSRNKRDIHKLKMNPRATEIQRLIGRSLRGAVDMKALGERSITVDCDVIQADGGTRTASITGGFIALALACKGLVERGLLAKMPLTSYITAVSVGIVEGQSVLDLCYEEDSAAEVDMNIIMSNASGFIELQGTGENGTFSQEQLAEMLCLGKKGIQDLMKIQKDALEGLELR</sequence>
<dbReference type="InterPro" id="IPR001247">
    <property type="entry name" value="ExoRNase_PH_dom1"/>
</dbReference>
<protein>
    <recommendedName>
        <fullName evidence="8">Ribonuclease PH</fullName>
        <shortName evidence="8">RNase PH</shortName>
        <ecNumber evidence="8">2.7.7.56</ecNumber>
    </recommendedName>
    <alternativeName>
        <fullName evidence="8">tRNA nucleotidyltransferase</fullName>
    </alternativeName>
</protein>
<evidence type="ECO:0000256" key="6">
    <source>
        <dbReference type="ARBA" id="ARBA00022695"/>
    </source>
</evidence>
<dbReference type="KEGG" id="cpro:CPRO_03380"/>
<dbReference type="PANTHER" id="PTHR11953:SF0">
    <property type="entry name" value="EXOSOME COMPLEX COMPONENT RRP41"/>
    <property type="match status" value="1"/>
</dbReference>
<evidence type="ECO:0000256" key="2">
    <source>
        <dbReference type="ARBA" id="ARBA00022552"/>
    </source>
</evidence>
<dbReference type="SUPFAM" id="SSF54211">
    <property type="entry name" value="Ribosomal protein S5 domain 2-like"/>
    <property type="match status" value="1"/>
</dbReference>
<evidence type="ECO:0000256" key="1">
    <source>
        <dbReference type="ARBA" id="ARBA00006678"/>
    </source>
</evidence>
<dbReference type="InterPro" id="IPR015847">
    <property type="entry name" value="ExoRNase_PH_dom2"/>
</dbReference>
<organism evidence="12 14">
    <name type="scientific">Anaerotignum propionicum DSM 1682</name>
    <dbReference type="NCBI Taxonomy" id="991789"/>
    <lineage>
        <taxon>Bacteria</taxon>
        <taxon>Bacillati</taxon>
        <taxon>Bacillota</taxon>
        <taxon>Clostridia</taxon>
        <taxon>Lachnospirales</taxon>
        <taxon>Anaerotignaceae</taxon>
        <taxon>Anaerotignum</taxon>
    </lineage>
</organism>
<comment type="catalytic activity">
    <reaction evidence="8">
        <text>tRNA(n+1) + phosphate = tRNA(n) + a ribonucleoside 5'-diphosphate</text>
        <dbReference type="Rhea" id="RHEA:10628"/>
        <dbReference type="Rhea" id="RHEA-COMP:17343"/>
        <dbReference type="Rhea" id="RHEA-COMP:17344"/>
        <dbReference type="ChEBI" id="CHEBI:43474"/>
        <dbReference type="ChEBI" id="CHEBI:57930"/>
        <dbReference type="ChEBI" id="CHEBI:173114"/>
        <dbReference type="EC" id="2.7.7.56"/>
    </reaction>
</comment>
<gene>
    <name evidence="8 11" type="primary">rph</name>
    <name evidence="11" type="ORF">CPRO_03380</name>
    <name evidence="12" type="ORF">SAMN02745151_00014</name>
</gene>
<keyword evidence="7" id="KW-0694">RNA-binding</keyword>
<keyword evidence="13" id="KW-1185">Reference proteome</keyword>
<dbReference type="EMBL" id="FQUA01000001">
    <property type="protein sequence ID" value="SHE27085.1"/>
    <property type="molecule type" value="Genomic_DNA"/>
</dbReference>
<dbReference type="GO" id="GO:0009022">
    <property type="term" value="F:tRNA nucleotidyltransferase activity"/>
    <property type="evidence" value="ECO:0007669"/>
    <property type="project" value="UniProtKB-UniRule"/>
</dbReference>
<dbReference type="InterPro" id="IPR036345">
    <property type="entry name" value="ExoRNase_PH_dom2_sf"/>
</dbReference>
<evidence type="ECO:0000313" key="11">
    <source>
        <dbReference type="EMBL" id="AMJ39960.1"/>
    </source>
</evidence>
<dbReference type="HAMAP" id="MF_00564">
    <property type="entry name" value="RNase_PH"/>
    <property type="match status" value="1"/>
</dbReference>
<dbReference type="AlphaFoldDB" id="A0A0X8VBY7"/>
<evidence type="ECO:0000256" key="5">
    <source>
        <dbReference type="ARBA" id="ARBA00022694"/>
    </source>
</evidence>
<keyword evidence="6 8" id="KW-0548">Nucleotidyltransferase</keyword>
<dbReference type="GO" id="GO:0000049">
    <property type="term" value="F:tRNA binding"/>
    <property type="evidence" value="ECO:0007669"/>
    <property type="project" value="UniProtKB-UniRule"/>
</dbReference>
<dbReference type="OrthoDB" id="9807456at2"/>
<dbReference type="PANTHER" id="PTHR11953">
    <property type="entry name" value="EXOSOME COMPLEX COMPONENT"/>
    <property type="match status" value="1"/>
</dbReference>
<evidence type="ECO:0000256" key="4">
    <source>
        <dbReference type="ARBA" id="ARBA00022679"/>
    </source>
</evidence>
<evidence type="ECO:0000256" key="3">
    <source>
        <dbReference type="ARBA" id="ARBA00022555"/>
    </source>
</evidence>
<comment type="function">
    <text evidence="8">Phosphorolytic 3'-5' exoribonuclease that plays an important role in tRNA 3'-end maturation. Removes nucleotide residues following the 3'-CCA terminus of tRNAs; can also add nucleotides to the ends of RNA molecules by using nucleoside diphosphates as substrates, but this may not be physiologically important. Probably plays a role in initiation of 16S rRNA degradation (leading to ribosome degradation) during starvation.</text>
</comment>
<dbReference type="GO" id="GO:0031125">
    <property type="term" value="P:rRNA 3'-end processing"/>
    <property type="evidence" value="ECO:0007669"/>
    <property type="project" value="UniProtKB-ARBA"/>
</dbReference>
<keyword evidence="3 8" id="KW-0820">tRNA-binding</keyword>
<keyword evidence="2 8" id="KW-0698">rRNA processing</keyword>
<dbReference type="GO" id="GO:0008033">
    <property type="term" value="P:tRNA processing"/>
    <property type="evidence" value="ECO:0007669"/>
    <property type="project" value="UniProtKB-UniRule"/>
</dbReference>
<dbReference type="RefSeq" id="WP_066047112.1">
    <property type="nucleotide sequence ID" value="NZ_CP014223.1"/>
</dbReference>
<dbReference type="Gene3D" id="3.30.230.70">
    <property type="entry name" value="GHMP Kinase, N-terminal domain"/>
    <property type="match status" value="1"/>
</dbReference>
<dbReference type="EC" id="2.7.7.56" evidence="8"/>
<reference evidence="13" key="2">
    <citation type="submission" date="2016-01" db="EMBL/GenBank/DDBJ databases">
        <authorList>
            <person name="Poehlein A."/>
            <person name="Schlien K."/>
            <person name="Gottschalk G."/>
            <person name="Buckel W."/>
            <person name="Daniel R."/>
        </authorList>
    </citation>
    <scope>NUCLEOTIDE SEQUENCE [LARGE SCALE GENOMIC DNA]</scope>
    <source>
        <strain evidence="13">X2</strain>
    </source>
</reference>
<evidence type="ECO:0000313" key="13">
    <source>
        <dbReference type="Proteomes" id="UP000068026"/>
    </source>
</evidence>
<dbReference type="CDD" id="cd11362">
    <property type="entry name" value="RNase_PH_bact"/>
    <property type="match status" value="1"/>
</dbReference>
<comment type="similarity">
    <text evidence="1 8">Belongs to the RNase PH family.</text>
</comment>
<dbReference type="Proteomes" id="UP000184204">
    <property type="component" value="Unassembled WGS sequence"/>
</dbReference>